<sequence>MRTLINQNRFLKAIAYVSENCFSKPYSISPMVDRWFNQLSIVQLANGDIVHISSKEAIEFMDIILDGAVVDKKDLALIFQFHSQRSEHEKERAALVKKIETLNQEISSLVLDKKDKKILELAVEEQNLEHFDANKIKAKKLYENIVERGVSSLNEARVEKKFDSKITHIVHRPNHGLTHSVRVAYMVTGIHAFKKEFGQHSSELDSDLELEKSQMMMLFSVVGRRDETGFNDTGDNVKGCETYESFRTASGRAFLKYCQTHLAELYDKNLDAMYRDAIIVELMGYSDIQDRIDRREEEPPQVFIDYVIEKENQLGNDISREDAINLITQPRSFWNKSPKYSLSTFFPEGTVRTLANAKLGMMNDAHSIDLTRCYPLYPAKKGGSKSISIIEDFVDLSGISVSSHTASVEKLESIFRVLRCSFDTLQLTGQKSTFGLISQETFDRQKNNTLLAIQGINKRFEFPMSQKRRKKLIDEIKKVRAEENYYDNLEGDLTLNEDSNSTLELYRKHLILQEIVKQLTAAPKLQTDKRMFDFHNTQEGNPHKIDHHQNAINLIYSLQSITPVKGTSAVELPVISAVKHHRLENRAIVSFENQTHAELFKETYMDFFGIQANISAISPNEFSLEVNREYYKQLRDDKLVEFKQVNVPKVVNKEESLVDCEGNITALNLIAKSQALVRLVSTSALSGETFPDYDYLLRAFEDPVHERYTPSIRENIHFPVIHTKYTDPRTNRVYDRKVVSTALPDVRFQEPVTEPLKFEDKIADGWVVGKPGAPQNTIYTKKLAHTLLPSHGKIIPFSGYPEKKWNYFPIGVLSDVHQVDLKDERYIWSENMDTVTKFWVKDPTLINKKCYDFLNAQMEKSGEPKRYAKTDAIALDKSKLLQEGTTSAELINHLQTRKYKIFDILKVKGYRPSDEVLQDFKMLLQQERKIYLARFKSDKKVQKEIKELYLAVYERINIEAARKSAKYSINLKELIELQKKSTKADGHNEILAGNTKGATQAFYATRDELFDRLNLAFHALEIKKKYQYDVPLLILSQDKAPYHYTETRIKEDLKRAYALLRKGEFPYDKTKYVAYELDSKGNAVLDGNGKRIRKKVGGADVYQEKNQTYQKEVLVNLFKLALPLTSMEQLERGQIGVEKLDGVKIDKAVDSIIEKMDVVGGVARERKRMLKIFSQGNNAKKEEFFMRQVALGNLPLIKEISLDRAFNVSSVLIGKAIEVAEKNNHLAVKDFLTPSHEGMLEDVDMKKQAGQFLGERPNKATVDLKSELENLKKPLDLSNLETYKQRISALIQINQRTLSSLKLSDLKLLQKTTEEILLNKASNTEANKKELDQWINLLTMNPKYIVSYARIMATPDKPVDLRSLLKSHELLGVTLTSKAMTLIASKKSRECKLNQFLDAYQHMLDGQGKDNMSVETCRSYLNNAMVLAEKRGWDDAINYFLLIEFKRGEIANLYFKEENALSYKPRIQALHAKAERLIQQIKANSMGSMDSQTKDYCQTMKQLVNDNQHDYIFLLSLFSDLTEVNKVMTSPEMQAIKHEIAILERNAKGFFGSWTSQSKANEIKEAMSQIPLLGRDDILKNDSPLCEKVQKILFSNKILVDRLNVGKLDIKPTETTIKLLH</sequence>
<dbReference type="EMBL" id="CP025491">
    <property type="protein sequence ID" value="AUH72524.1"/>
    <property type="molecule type" value="Genomic_DNA"/>
</dbReference>
<dbReference type="KEGG" id="lsh:CAB17_10965"/>
<name>A0A2H5FLV6_9GAMM</name>
<evidence type="ECO:0000259" key="1">
    <source>
        <dbReference type="Pfam" id="PF12252"/>
    </source>
</evidence>
<dbReference type="Pfam" id="PF12252">
    <property type="entry name" value="SidE_PDE"/>
    <property type="match status" value="1"/>
</dbReference>
<keyword evidence="3" id="KW-1185">Reference proteome</keyword>
<proteinExistence type="predicted"/>
<accession>A0A2H5FLV6</accession>
<gene>
    <name evidence="2" type="ORF">CAB17_10965</name>
</gene>
<evidence type="ECO:0000313" key="2">
    <source>
        <dbReference type="EMBL" id="AUH72524.1"/>
    </source>
</evidence>
<evidence type="ECO:0000313" key="3">
    <source>
        <dbReference type="Proteomes" id="UP000234343"/>
    </source>
</evidence>
<dbReference type="RefSeq" id="WP_101900138.1">
    <property type="nucleotide sequence ID" value="NZ_CP025491.2"/>
</dbReference>
<reference evidence="2 3" key="1">
    <citation type="submission" date="2017-12" db="EMBL/GenBank/DDBJ databases">
        <title>Legionella sainthelensi LA01-117, whole genome sequence of a clinical isolate from New Zealand.</title>
        <authorList>
            <person name="Cree S.L."/>
            <person name="Slow S."/>
            <person name="Kennedy M.A."/>
            <person name="Murdoch D.R."/>
            <person name="Biggs P.J."/>
            <person name="Anderson T."/>
        </authorList>
    </citation>
    <scope>NUCLEOTIDE SEQUENCE [LARGE SCALE GENOMIC DNA]</scope>
    <source>
        <strain evidence="2 3">LA01-117</strain>
    </source>
</reference>
<dbReference type="InterPro" id="IPR021014">
    <property type="entry name" value="SidE_PDE"/>
</dbReference>
<organism evidence="2 3">
    <name type="scientific">Legionella sainthelensi</name>
    <dbReference type="NCBI Taxonomy" id="28087"/>
    <lineage>
        <taxon>Bacteria</taxon>
        <taxon>Pseudomonadati</taxon>
        <taxon>Pseudomonadota</taxon>
        <taxon>Gammaproteobacteria</taxon>
        <taxon>Legionellales</taxon>
        <taxon>Legionellaceae</taxon>
        <taxon>Legionella</taxon>
    </lineage>
</organism>
<feature type="domain" description="SidE PDE" evidence="1">
    <location>
        <begin position="162"/>
        <end position="428"/>
    </location>
</feature>
<dbReference type="Proteomes" id="UP000234343">
    <property type="component" value="Chromosome"/>
</dbReference>
<protein>
    <recommendedName>
        <fullName evidence="1">SidE PDE domain-containing protein</fullName>
    </recommendedName>
</protein>